<comment type="caution">
    <text evidence="1">The sequence shown here is derived from an EMBL/GenBank/DDBJ whole genome shotgun (WGS) entry which is preliminary data.</text>
</comment>
<dbReference type="Proteomes" id="UP001529275">
    <property type="component" value="Unassembled WGS sequence"/>
</dbReference>
<organism evidence="1 2">
    <name type="scientific">Massilimicrobiota timonensis</name>
    <dbReference type="NCBI Taxonomy" id="1776392"/>
    <lineage>
        <taxon>Bacteria</taxon>
        <taxon>Bacillati</taxon>
        <taxon>Bacillota</taxon>
        <taxon>Erysipelotrichia</taxon>
        <taxon>Erysipelotrichales</taxon>
        <taxon>Erysipelotrichaceae</taxon>
        <taxon>Massilimicrobiota</taxon>
    </lineage>
</organism>
<name>A0ABT7UGS7_9FIRM</name>
<evidence type="ECO:0000313" key="2">
    <source>
        <dbReference type="Proteomes" id="UP001529275"/>
    </source>
</evidence>
<dbReference type="RefSeq" id="WP_087245033.1">
    <property type="nucleotide sequence ID" value="NZ_JAUDCK010000007.1"/>
</dbReference>
<accession>A0ABT7UGS7</accession>
<reference evidence="1 2" key="2">
    <citation type="submission" date="2023-06" db="EMBL/GenBank/DDBJ databases">
        <authorList>
            <person name="Zeman M."/>
            <person name="Kubasova T."/>
            <person name="Jahodarova E."/>
            <person name="Nykrynova M."/>
            <person name="Rychlik I."/>
        </authorList>
    </citation>
    <scope>NUCLEOTIDE SEQUENCE [LARGE SCALE GENOMIC DNA]</scope>
    <source>
        <strain evidence="1 2">ET341</strain>
    </source>
</reference>
<dbReference type="EMBL" id="JAUDCK010000007">
    <property type="protein sequence ID" value="MDM8195352.1"/>
    <property type="molecule type" value="Genomic_DNA"/>
</dbReference>
<keyword evidence="2" id="KW-1185">Reference proteome</keyword>
<proteinExistence type="predicted"/>
<reference evidence="2" key="1">
    <citation type="submission" date="2023-06" db="EMBL/GenBank/DDBJ databases">
        <title>Identification and characterization of horizontal gene transfer across gut microbiota members of farm animals based on homology search.</title>
        <authorList>
            <person name="Zeman M."/>
            <person name="Kubasova T."/>
            <person name="Jahodarova E."/>
            <person name="Nykrynova M."/>
            <person name="Rychlik I."/>
        </authorList>
    </citation>
    <scope>NUCLEOTIDE SEQUENCE [LARGE SCALE GENOMIC DNA]</scope>
    <source>
        <strain evidence="2">ET341</strain>
    </source>
</reference>
<evidence type="ECO:0000313" key="1">
    <source>
        <dbReference type="EMBL" id="MDM8195352.1"/>
    </source>
</evidence>
<protein>
    <submittedName>
        <fullName evidence="1">Uncharacterized protein</fullName>
    </submittedName>
</protein>
<gene>
    <name evidence="1" type="ORF">QUV98_03340</name>
</gene>
<sequence>MDLNQKIDIKDFPSLNDVCIVPKNILNELIDYYKSNEYIKKHVKEAEEIVLDKRKSYTHEEMIAILKKEGL</sequence>